<dbReference type="Gene3D" id="3.40.50.1010">
    <property type="entry name" value="5'-nuclease"/>
    <property type="match status" value="1"/>
</dbReference>
<feature type="domain" description="5'-3' exonuclease" evidence="6">
    <location>
        <begin position="2"/>
        <end position="263"/>
    </location>
</feature>
<dbReference type="InterPro" id="IPR020045">
    <property type="entry name" value="DNA_polI_H3TH"/>
</dbReference>
<keyword evidence="3" id="KW-0238">DNA-binding</keyword>
<keyword evidence="1" id="KW-0540">Nuclease</keyword>
<dbReference type="InterPro" id="IPR038969">
    <property type="entry name" value="FEN"/>
</dbReference>
<comment type="function">
    <text evidence="4">5'-3' exonuclease acting preferentially on double-stranded DNA.</text>
</comment>
<evidence type="ECO:0000259" key="6">
    <source>
        <dbReference type="SMART" id="SM00475"/>
    </source>
</evidence>
<name>A0ABS2Q1H2_9BACL</name>
<evidence type="ECO:0000256" key="5">
    <source>
        <dbReference type="ARBA" id="ARBA00050026"/>
    </source>
</evidence>
<dbReference type="SMART" id="SM00475">
    <property type="entry name" value="53EXOc"/>
    <property type="match status" value="1"/>
</dbReference>
<evidence type="ECO:0000313" key="7">
    <source>
        <dbReference type="EMBL" id="MBM7645705.1"/>
    </source>
</evidence>
<dbReference type="Pfam" id="PF02739">
    <property type="entry name" value="5_3_exonuc_N"/>
    <property type="match status" value="1"/>
</dbReference>
<keyword evidence="2" id="KW-0378">Hydrolase</keyword>
<dbReference type="SMART" id="SM00279">
    <property type="entry name" value="HhH2"/>
    <property type="match status" value="1"/>
</dbReference>
<dbReference type="InterPro" id="IPR002421">
    <property type="entry name" value="5-3_exonuclease"/>
</dbReference>
<dbReference type="InterPro" id="IPR029060">
    <property type="entry name" value="PIN-like_dom_sf"/>
</dbReference>
<dbReference type="Pfam" id="PF01367">
    <property type="entry name" value="5_3_exonuc"/>
    <property type="match status" value="1"/>
</dbReference>
<accession>A0ABS2Q1H2</accession>
<dbReference type="SUPFAM" id="SSF88723">
    <property type="entry name" value="PIN domain-like"/>
    <property type="match status" value="1"/>
</dbReference>
<keyword evidence="7" id="KW-0269">Exonuclease</keyword>
<dbReference type="GO" id="GO:0004527">
    <property type="term" value="F:exonuclease activity"/>
    <property type="evidence" value="ECO:0007669"/>
    <property type="project" value="UniProtKB-KW"/>
</dbReference>
<dbReference type="Gene3D" id="1.10.150.20">
    <property type="entry name" value="5' to 3' exonuclease, C-terminal subdomain"/>
    <property type="match status" value="1"/>
</dbReference>
<proteinExistence type="predicted"/>
<comment type="caution">
    <text evidence="7">The sequence shown here is derived from an EMBL/GenBank/DDBJ whole genome shotgun (WGS) entry which is preliminary data.</text>
</comment>
<dbReference type="SUPFAM" id="SSF47807">
    <property type="entry name" value="5' to 3' exonuclease, C-terminal subdomain"/>
    <property type="match status" value="1"/>
</dbReference>
<dbReference type="EMBL" id="JAFBER010000011">
    <property type="protein sequence ID" value="MBM7645705.1"/>
    <property type="molecule type" value="Genomic_DNA"/>
</dbReference>
<dbReference type="RefSeq" id="WP_205003625.1">
    <property type="nucleotide sequence ID" value="NZ_JAFBER010000011.1"/>
</dbReference>
<evidence type="ECO:0000313" key="8">
    <source>
        <dbReference type="Proteomes" id="UP000808914"/>
    </source>
</evidence>
<gene>
    <name evidence="7" type="ORF">JOD45_001924</name>
</gene>
<dbReference type="InterPro" id="IPR020046">
    <property type="entry name" value="5-3_exonucl_a-hlix_arch_N"/>
</dbReference>
<evidence type="ECO:0000256" key="4">
    <source>
        <dbReference type="ARBA" id="ARBA00049957"/>
    </source>
</evidence>
<dbReference type="Proteomes" id="UP000808914">
    <property type="component" value="Unassembled WGS sequence"/>
</dbReference>
<dbReference type="CDD" id="cd09898">
    <property type="entry name" value="H3TH_53EXO"/>
    <property type="match status" value="1"/>
</dbReference>
<dbReference type="PANTHER" id="PTHR42646">
    <property type="entry name" value="FLAP ENDONUCLEASE XNI"/>
    <property type="match status" value="1"/>
</dbReference>
<reference evidence="7 8" key="1">
    <citation type="submission" date="2021-01" db="EMBL/GenBank/DDBJ databases">
        <title>Genomic Encyclopedia of Type Strains, Phase IV (KMG-IV): sequencing the most valuable type-strain genomes for metagenomic binning, comparative biology and taxonomic classification.</title>
        <authorList>
            <person name="Goeker M."/>
        </authorList>
    </citation>
    <scope>NUCLEOTIDE SEQUENCE [LARGE SCALE GENOMIC DNA]</scope>
    <source>
        <strain evidence="7 8">DSM 28236</strain>
    </source>
</reference>
<protein>
    <recommendedName>
        <fullName evidence="5">5'-3' exonuclease</fullName>
    </recommendedName>
</protein>
<evidence type="ECO:0000256" key="2">
    <source>
        <dbReference type="ARBA" id="ARBA00022801"/>
    </source>
</evidence>
<evidence type="ECO:0000256" key="3">
    <source>
        <dbReference type="ARBA" id="ARBA00023125"/>
    </source>
</evidence>
<dbReference type="PANTHER" id="PTHR42646:SF2">
    <property type="entry name" value="5'-3' EXONUCLEASE FAMILY PROTEIN"/>
    <property type="match status" value="1"/>
</dbReference>
<dbReference type="CDD" id="cd09859">
    <property type="entry name" value="PIN_53EXO"/>
    <property type="match status" value="1"/>
</dbReference>
<evidence type="ECO:0000256" key="1">
    <source>
        <dbReference type="ARBA" id="ARBA00022722"/>
    </source>
</evidence>
<organism evidence="7 8">
    <name type="scientific">Scopulibacillus daqui</name>
    <dbReference type="NCBI Taxonomy" id="1469162"/>
    <lineage>
        <taxon>Bacteria</taxon>
        <taxon>Bacillati</taxon>
        <taxon>Bacillota</taxon>
        <taxon>Bacilli</taxon>
        <taxon>Bacillales</taxon>
        <taxon>Sporolactobacillaceae</taxon>
        <taxon>Scopulibacillus</taxon>
    </lineage>
</organism>
<dbReference type="InterPro" id="IPR036279">
    <property type="entry name" value="5-3_exonuclease_C_sf"/>
</dbReference>
<dbReference type="InterPro" id="IPR008918">
    <property type="entry name" value="HhH2"/>
</dbReference>
<sequence length="289" mass="33274">MSRIMLVDGMSLLFRGYYATAGYGRIRKTKEGLPTNAVHWLVKYLWHTIQTFQPTHLVCCWDTPAPTFRNKMYSEYKTGRPAPPEALIPQFQLAQNVIESMGILNISYEGYEADDLIGTLAKKYAIDIDVDILSGDHDTLQLIDHRIRVIIMAKGFGRYNVYTKEKFEEEKGFSPEQLIDLKALMGDQSDHYPGVRGIGEKTAQKLIREYGSVDEILKNKEDLSMRIRSNIEKDIDMLLLSRKLARIDCGVPINIHLMESELRFEHSKMKKTFERLEFRSLLDAMMPSS</sequence>
<keyword evidence="8" id="KW-1185">Reference proteome</keyword>